<feature type="region of interest" description="Disordered" evidence="1">
    <location>
        <begin position="137"/>
        <end position="161"/>
    </location>
</feature>
<proteinExistence type="predicted"/>
<accession>A0A6A2ZR72</accession>
<evidence type="ECO:0000313" key="2">
    <source>
        <dbReference type="EMBL" id="KAE8694378.1"/>
    </source>
</evidence>
<reference evidence="2" key="1">
    <citation type="submission" date="2019-09" db="EMBL/GenBank/DDBJ databases">
        <title>Draft genome information of white flower Hibiscus syriacus.</title>
        <authorList>
            <person name="Kim Y.-M."/>
        </authorList>
    </citation>
    <scope>NUCLEOTIDE SEQUENCE [LARGE SCALE GENOMIC DNA]</scope>
    <source>
        <strain evidence="2">YM2019G1</strain>
    </source>
</reference>
<dbReference type="EMBL" id="VEPZ02001110">
    <property type="protein sequence ID" value="KAE8694378.1"/>
    <property type="molecule type" value="Genomic_DNA"/>
</dbReference>
<comment type="caution">
    <text evidence="2">The sequence shown here is derived from an EMBL/GenBank/DDBJ whole genome shotgun (WGS) entry which is preliminary data.</text>
</comment>
<dbReference type="AlphaFoldDB" id="A0A6A2ZR72"/>
<name>A0A6A2ZR72_HIBSY</name>
<sequence>MPLSRKFMSPNVRRAIDISGEDISKLKRSLIEGGQGAISVSLELGNGVSHLRPGKGETIIDSPKLDFKDGGIANELVKTDNEITYDYGRPQQKIPYKAIRQSYARASEAIRPRPFERAMRRHPMAAERAIRGQPSELCEGIRGQPSEGRSPGVHGDLQGRPEGMTTYVLGRACAMQHVHSLCLSKGRSFGVHGDLQGRPEGMATYDQYCGFHSI</sequence>
<protein>
    <submittedName>
        <fullName evidence="2">Uncharacterized protein</fullName>
    </submittedName>
</protein>
<keyword evidence="3" id="KW-1185">Reference proteome</keyword>
<evidence type="ECO:0000313" key="3">
    <source>
        <dbReference type="Proteomes" id="UP000436088"/>
    </source>
</evidence>
<evidence type="ECO:0000256" key="1">
    <source>
        <dbReference type="SAM" id="MobiDB-lite"/>
    </source>
</evidence>
<gene>
    <name evidence="2" type="ORF">F3Y22_tig00110783pilonHSYRG00115</name>
</gene>
<organism evidence="2 3">
    <name type="scientific">Hibiscus syriacus</name>
    <name type="common">Rose of Sharon</name>
    <dbReference type="NCBI Taxonomy" id="106335"/>
    <lineage>
        <taxon>Eukaryota</taxon>
        <taxon>Viridiplantae</taxon>
        <taxon>Streptophyta</taxon>
        <taxon>Embryophyta</taxon>
        <taxon>Tracheophyta</taxon>
        <taxon>Spermatophyta</taxon>
        <taxon>Magnoliopsida</taxon>
        <taxon>eudicotyledons</taxon>
        <taxon>Gunneridae</taxon>
        <taxon>Pentapetalae</taxon>
        <taxon>rosids</taxon>
        <taxon>malvids</taxon>
        <taxon>Malvales</taxon>
        <taxon>Malvaceae</taxon>
        <taxon>Malvoideae</taxon>
        <taxon>Hibiscus</taxon>
    </lineage>
</organism>
<dbReference type="Proteomes" id="UP000436088">
    <property type="component" value="Unassembled WGS sequence"/>
</dbReference>